<evidence type="ECO:0000256" key="1">
    <source>
        <dbReference type="SAM" id="MobiDB-lite"/>
    </source>
</evidence>
<proteinExistence type="predicted"/>
<gene>
    <name evidence="2" type="ORF">NCTC11532_00855</name>
</gene>
<dbReference type="OrthoDB" id="5653353at2"/>
<feature type="compositionally biased region" description="Basic residues" evidence="1">
    <location>
        <begin position="82"/>
        <end position="95"/>
    </location>
</feature>
<evidence type="ECO:0000313" key="2">
    <source>
        <dbReference type="EMBL" id="STY28680.1"/>
    </source>
</evidence>
<dbReference type="PROSITE" id="PS51257">
    <property type="entry name" value="PROKAR_LIPOPROTEIN"/>
    <property type="match status" value="1"/>
</dbReference>
<dbReference type="AlphaFoldDB" id="A0A378LQQ0"/>
<organism evidence="2 3">
    <name type="scientific">Legionella wadsworthii</name>
    <dbReference type="NCBI Taxonomy" id="28088"/>
    <lineage>
        <taxon>Bacteria</taxon>
        <taxon>Pseudomonadati</taxon>
        <taxon>Pseudomonadota</taxon>
        <taxon>Gammaproteobacteria</taxon>
        <taxon>Legionellales</taxon>
        <taxon>Legionellaceae</taxon>
        <taxon>Legionella</taxon>
    </lineage>
</organism>
<dbReference type="Proteomes" id="UP000255297">
    <property type="component" value="Unassembled WGS sequence"/>
</dbReference>
<dbReference type="STRING" id="1122170.GCA_000701265_03093"/>
<dbReference type="EMBL" id="UGPB01000001">
    <property type="protein sequence ID" value="STY28680.1"/>
    <property type="molecule type" value="Genomic_DNA"/>
</dbReference>
<protein>
    <recommendedName>
        <fullName evidence="4">Lipoprotein</fullName>
    </recommendedName>
</protein>
<sequence>MKRFIPCLLLLPLITSCELTEPEYYDAGYYHSVPPRAEIYGFDERPHDYRHPPHHHGFKQPHQESNQATVHGHGKQSDKVNKHAKQSHHKGHTVVKNKDKNKVHGHDKIDIVKKKIGW</sequence>
<name>A0A378LQQ0_9GAMM</name>
<feature type="region of interest" description="Disordered" evidence="1">
    <location>
        <begin position="43"/>
        <end position="103"/>
    </location>
</feature>
<evidence type="ECO:0008006" key="4">
    <source>
        <dbReference type="Google" id="ProtNLM"/>
    </source>
</evidence>
<dbReference type="RefSeq" id="WP_031567944.1">
    <property type="nucleotide sequence ID" value="NZ_CAAAIS010000015.1"/>
</dbReference>
<reference evidence="2 3" key="1">
    <citation type="submission" date="2018-06" db="EMBL/GenBank/DDBJ databases">
        <authorList>
            <consortium name="Pathogen Informatics"/>
            <person name="Doyle S."/>
        </authorList>
    </citation>
    <scope>NUCLEOTIDE SEQUENCE [LARGE SCALE GENOMIC DNA]</scope>
    <source>
        <strain evidence="2 3">NCTC11532</strain>
    </source>
</reference>
<evidence type="ECO:0000313" key="3">
    <source>
        <dbReference type="Proteomes" id="UP000255297"/>
    </source>
</evidence>
<accession>A0A378LQQ0</accession>
<keyword evidence="3" id="KW-1185">Reference proteome</keyword>